<accession>A0ACC2RXB2</accession>
<evidence type="ECO:0000313" key="2">
    <source>
        <dbReference type="Proteomes" id="UP001165960"/>
    </source>
</evidence>
<proteinExistence type="predicted"/>
<evidence type="ECO:0000313" key="1">
    <source>
        <dbReference type="EMBL" id="KAJ9054638.1"/>
    </source>
</evidence>
<gene>
    <name evidence="1" type="ORF">DSO57_1012068</name>
</gene>
<sequence length="109" mass="12639">MAKPKAKDKRQTQSQTTRQYKTSSEKEVVPDTWEKHTDIEYEQQPTVMKTNNTQQETVNTDTPPPQRLRTHQKAWIEEPIVHVTAALEGNQAAHKKQDSQPNYQNQQGK</sequence>
<dbReference type="EMBL" id="QTSX02006432">
    <property type="protein sequence ID" value="KAJ9054638.1"/>
    <property type="molecule type" value="Genomic_DNA"/>
</dbReference>
<protein>
    <submittedName>
        <fullName evidence="1">Uncharacterized protein</fullName>
    </submittedName>
</protein>
<dbReference type="Proteomes" id="UP001165960">
    <property type="component" value="Unassembled WGS sequence"/>
</dbReference>
<reference evidence="1" key="1">
    <citation type="submission" date="2022-04" db="EMBL/GenBank/DDBJ databases">
        <title>Genome of the entomopathogenic fungus Entomophthora muscae.</title>
        <authorList>
            <person name="Elya C."/>
            <person name="Lovett B.R."/>
            <person name="Lee E."/>
            <person name="Macias A.M."/>
            <person name="Hajek A.E."/>
            <person name="De Bivort B.L."/>
            <person name="Kasson M.T."/>
            <person name="De Fine Licht H.H."/>
            <person name="Stajich J.E."/>
        </authorList>
    </citation>
    <scope>NUCLEOTIDE SEQUENCE</scope>
    <source>
        <strain evidence="1">Berkeley</strain>
    </source>
</reference>
<comment type="caution">
    <text evidence="1">The sequence shown here is derived from an EMBL/GenBank/DDBJ whole genome shotgun (WGS) entry which is preliminary data.</text>
</comment>
<organism evidence="1 2">
    <name type="scientific">Entomophthora muscae</name>
    <dbReference type="NCBI Taxonomy" id="34485"/>
    <lineage>
        <taxon>Eukaryota</taxon>
        <taxon>Fungi</taxon>
        <taxon>Fungi incertae sedis</taxon>
        <taxon>Zoopagomycota</taxon>
        <taxon>Entomophthoromycotina</taxon>
        <taxon>Entomophthoromycetes</taxon>
        <taxon>Entomophthorales</taxon>
        <taxon>Entomophthoraceae</taxon>
        <taxon>Entomophthora</taxon>
    </lineage>
</organism>
<name>A0ACC2RXB2_9FUNG</name>
<keyword evidence="2" id="KW-1185">Reference proteome</keyword>